<dbReference type="EMBL" id="KV417803">
    <property type="protein sequence ID" value="KZP06116.1"/>
    <property type="molecule type" value="Genomic_DNA"/>
</dbReference>
<keyword evidence="1" id="KW-0812">Transmembrane</keyword>
<accession>A0A167WHT4</accession>
<feature type="transmembrane region" description="Helical" evidence="1">
    <location>
        <begin position="50"/>
        <end position="72"/>
    </location>
</feature>
<keyword evidence="3" id="KW-1185">Reference proteome</keyword>
<proteinExistence type="predicted"/>
<dbReference type="AlphaFoldDB" id="A0A167WHT4"/>
<feature type="transmembrane region" description="Helical" evidence="1">
    <location>
        <begin position="84"/>
        <end position="102"/>
    </location>
</feature>
<dbReference type="Proteomes" id="UP000076532">
    <property type="component" value="Unassembled WGS sequence"/>
</dbReference>
<dbReference type="OrthoDB" id="3038990at2759"/>
<evidence type="ECO:0000313" key="2">
    <source>
        <dbReference type="EMBL" id="KZP06116.1"/>
    </source>
</evidence>
<gene>
    <name evidence="2" type="ORF">FIBSPDRAFT_1053709</name>
</gene>
<evidence type="ECO:0008006" key="4">
    <source>
        <dbReference type="Google" id="ProtNLM"/>
    </source>
</evidence>
<protein>
    <recommendedName>
        <fullName evidence="4">G-protein coupled receptors family 1 profile domain-containing protein</fullName>
    </recommendedName>
</protein>
<evidence type="ECO:0000256" key="1">
    <source>
        <dbReference type="SAM" id="Phobius"/>
    </source>
</evidence>
<evidence type="ECO:0000313" key="3">
    <source>
        <dbReference type="Proteomes" id="UP000076532"/>
    </source>
</evidence>
<name>A0A167WHT4_9AGAM</name>
<feature type="transmembrane region" description="Helical" evidence="1">
    <location>
        <begin position="108"/>
        <end position="131"/>
    </location>
</feature>
<keyword evidence="1" id="KW-0472">Membrane</keyword>
<sequence>MATLAAIEPHTSEAMMYVSVAQLTAYSYDWLLSISGEHQVFSRAGLTWPIAIYFLSRITTAAHLLLVLIFIFARTGHCTLPTALFAMCAAARMMSTSFLFLLRIRAVYLRSTSVTAMFGIMWLIAVTLNIIDDATIHAAPLTDTQYCVTIQMQHPAYPNNSSFAFDTFVFIAISYRLAADAATEQSWRARLQSVVTGKGLFSISRALMISGQLYYLAIILLFWVNLAIVVSPLIPASSHYVFSTAYFAFTNIMACRVFRGVALGVLEKSPTTAGLSSTRIGAAFELAPVPAVPSGRSATSKADRPDYFRHQAKISLSHPTSILQATPTTLQNYKIETPKRT</sequence>
<reference evidence="2 3" key="1">
    <citation type="journal article" date="2016" name="Mol. Biol. Evol.">
        <title>Comparative Genomics of Early-Diverging Mushroom-Forming Fungi Provides Insights into the Origins of Lignocellulose Decay Capabilities.</title>
        <authorList>
            <person name="Nagy L.G."/>
            <person name="Riley R."/>
            <person name="Tritt A."/>
            <person name="Adam C."/>
            <person name="Daum C."/>
            <person name="Floudas D."/>
            <person name="Sun H."/>
            <person name="Yadav J.S."/>
            <person name="Pangilinan J."/>
            <person name="Larsson K.H."/>
            <person name="Matsuura K."/>
            <person name="Barry K."/>
            <person name="Labutti K."/>
            <person name="Kuo R."/>
            <person name="Ohm R.A."/>
            <person name="Bhattacharya S.S."/>
            <person name="Shirouzu T."/>
            <person name="Yoshinaga Y."/>
            <person name="Martin F.M."/>
            <person name="Grigoriev I.V."/>
            <person name="Hibbett D.S."/>
        </authorList>
    </citation>
    <scope>NUCLEOTIDE SEQUENCE [LARGE SCALE GENOMIC DNA]</scope>
    <source>
        <strain evidence="2 3">CBS 109695</strain>
    </source>
</reference>
<keyword evidence="1" id="KW-1133">Transmembrane helix</keyword>
<organism evidence="2 3">
    <name type="scientific">Athelia psychrophila</name>
    <dbReference type="NCBI Taxonomy" id="1759441"/>
    <lineage>
        <taxon>Eukaryota</taxon>
        <taxon>Fungi</taxon>
        <taxon>Dikarya</taxon>
        <taxon>Basidiomycota</taxon>
        <taxon>Agaricomycotina</taxon>
        <taxon>Agaricomycetes</taxon>
        <taxon>Agaricomycetidae</taxon>
        <taxon>Atheliales</taxon>
        <taxon>Atheliaceae</taxon>
        <taxon>Athelia</taxon>
    </lineage>
</organism>